<sequence length="141" mass="16301">MQNNRRVFFYPVSFSPRNHSSSRLIVTLKSFRRDIYRPITGNERLFGQTSLDPPLQQLTFEIPSEFLASGSLERCLGQVSQALKRVEQRIREILVLYAIQLNGESKGRAFELTANAEDVELHLMEESKGWTTSCIPRNRNR</sequence>
<gene>
    <name evidence="1" type="ORF">ANE_LOCUS23783</name>
</gene>
<protein>
    <submittedName>
        <fullName evidence="1">Uncharacterized protein</fullName>
    </submittedName>
</protein>
<dbReference type="AlphaFoldDB" id="A0A565CI32"/>
<evidence type="ECO:0000313" key="2">
    <source>
        <dbReference type="Proteomes" id="UP000489600"/>
    </source>
</evidence>
<proteinExistence type="predicted"/>
<organism evidence="1 2">
    <name type="scientific">Arabis nemorensis</name>
    <dbReference type="NCBI Taxonomy" id="586526"/>
    <lineage>
        <taxon>Eukaryota</taxon>
        <taxon>Viridiplantae</taxon>
        <taxon>Streptophyta</taxon>
        <taxon>Embryophyta</taxon>
        <taxon>Tracheophyta</taxon>
        <taxon>Spermatophyta</taxon>
        <taxon>Magnoliopsida</taxon>
        <taxon>eudicotyledons</taxon>
        <taxon>Gunneridae</taxon>
        <taxon>Pentapetalae</taxon>
        <taxon>rosids</taxon>
        <taxon>malvids</taxon>
        <taxon>Brassicales</taxon>
        <taxon>Brassicaceae</taxon>
        <taxon>Arabideae</taxon>
        <taxon>Arabis</taxon>
    </lineage>
</organism>
<dbReference type="Proteomes" id="UP000489600">
    <property type="component" value="Unassembled WGS sequence"/>
</dbReference>
<accession>A0A565CI32</accession>
<reference evidence="1" key="1">
    <citation type="submission" date="2019-07" db="EMBL/GenBank/DDBJ databases">
        <authorList>
            <person name="Dittberner H."/>
        </authorList>
    </citation>
    <scope>NUCLEOTIDE SEQUENCE [LARGE SCALE GENOMIC DNA]</scope>
</reference>
<keyword evidence="2" id="KW-1185">Reference proteome</keyword>
<evidence type="ECO:0000313" key="1">
    <source>
        <dbReference type="EMBL" id="VVB13339.1"/>
    </source>
</evidence>
<name>A0A565CI32_9BRAS</name>
<comment type="caution">
    <text evidence="1">The sequence shown here is derived from an EMBL/GenBank/DDBJ whole genome shotgun (WGS) entry which is preliminary data.</text>
</comment>
<dbReference type="OrthoDB" id="8062037at2759"/>
<dbReference type="EMBL" id="CABITT030000008">
    <property type="protein sequence ID" value="VVB13339.1"/>
    <property type="molecule type" value="Genomic_DNA"/>
</dbReference>